<keyword evidence="5 11" id="KW-0863">Zinc-finger</keyword>
<feature type="domain" description="C2H2-type" evidence="12">
    <location>
        <begin position="332"/>
        <end position="360"/>
    </location>
</feature>
<keyword evidence="8" id="KW-0238">DNA-binding</keyword>
<evidence type="ECO:0000256" key="2">
    <source>
        <dbReference type="ARBA" id="ARBA00006991"/>
    </source>
</evidence>
<dbReference type="InterPro" id="IPR013087">
    <property type="entry name" value="Znf_C2H2_type"/>
</dbReference>
<dbReference type="FunFam" id="3.30.160.60:FF:000125">
    <property type="entry name" value="Putative zinc finger protein 143"/>
    <property type="match status" value="1"/>
</dbReference>
<feature type="domain" description="C2H2-type" evidence="12">
    <location>
        <begin position="273"/>
        <end position="301"/>
    </location>
</feature>
<dbReference type="GO" id="GO:0005634">
    <property type="term" value="C:nucleus"/>
    <property type="evidence" value="ECO:0007669"/>
    <property type="project" value="UniProtKB-SubCell"/>
</dbReference>
<feature type="domain" description="C2H2-type" evidence="12">
    <location>
        <begin position="361"/>
        <end position="390"/>
    </location>
</feature>
<dbReference type="AlphaFoldDB" id="A0A9D4C2Q5"/>
<dbReference type="FunFam" id="3.30.160.60:FF:000446">
    <property type="entry name" value="Zinc finger protein"/>
    <property type="match status" value="2"/>
</dbReference>
<feature type="domain" description="C2H2-type" evidence="12">
    <location>
        <begin position="189"/>
        <end position="208"/>
    </location>
</feature>
<feature type="domain" description="C2H2-type" evidence="12">
    <location>
        <begin position="391"/>
        <end position="418"/>
    </location>
</feature>
<dbReference type="FunFam" id="3.30.160.60:FF:000145">
    <property type="entry name" value="Zinc finger protein 574"/>
    <property type="match status" value="1"/>
</dbReference>
<dbReference type="Pfam" id="PF00096">
    <property type="entry name" value="zf-C2H2"/>
    <property type="match status" value="5"/>
</dbReference>
<evidence type="ECO:0000313" key="13">
    <source>
        <dbReference type="EMBL" id="KAH3716079.1"/>
    </source>
</evidence>
<accession>A0A9D4C2Q5</accession>
<evidence type="ECO:0000256" key="8">
    <source>
        <dbReference type="ARBA" id="ARBA00023125"/>
    </source>
</evidence>
<evidence type="ECO:0000256" key="6">
    <source>
        <dbReference type="ARBA" id="ARBA00022833"/>
    </source>
</evidence>
<keyword evidence="10" id="KW-0539">Nucleus</keyword>
<keyword evidence="7" id="KW-0805">Transcription regulation</keyword>
<gene>
    <name evidence="13" type="ORF">DPMN_058795</name>
</gene>
<dbReference type="SMART" id="SM00355">
    <property type="entry name" value="ZnF_C2H2"/>
    <property type="match status" value="9"/>
</dbReference>
<sequence>MDVYLLSLYVTLEQEIAIRELFVFKGWTFNKDLRDRQMTVNEQTFEPSQYCDRSDVSKFSINQTGSTGPDDDQGMVGTDVLSYLQDYVTAALGSEQSIMENEERDFEEICKNSESSASICCKKEFQENSGSETEVDDAQGLRLNNNNDLNKNDIIKKEKLEETIHGSQTVEKSCSYVKEENKCKQKDRFTCSECERSFKRLSAFEKHKINGKCVFVCEFCNKKYTSQTYSHYMLHMKYHTNDKSHICSECGKCFVEAHNLRKHMLRHTGKKTFQCEVCGNQFYESAQLTQHRNIFHKESNIVHKCDQCEAILSTAGNLKFHKEVVHSQERPWTCEICGKNFKTQKTLEKVHAKVHQDVYPFKCDFPGCGKVFKRSEGLLEHSRRHRNERTHVCDQCGKRFYNRKDLRLHNRIHTGVKPFACSLCPYKSTLAGNLRKHLKIHQS</sequence>
<feature type="domain" description="C2H2-type" evidence="12">
    <location>
        <begin position="245"/>
        <end position="272"/>
    </location>
</feature>
<evidence type="ECO:0000256" key="7">
    <source>
        <dbReference type="ARBA" id="ARBA00023015"/>
    </source>
</evidence>
<dbReference type="OrthoDB" id="6077919at2759"/>
<evidence type="ECO:0000256" key="4">
    <source>
        <dbReference type="ARBA" id="ARBA00022737"/>
    </source>
</evidence>
<dbReference type="SUPFAM" id="SSF57667">
    <property type="entry name" value="beta-beta-alpha zinc fingers"/>
    <property type="match status" value="5"/>
</dbReference>
<dbReference type="PROSITE" id="PS00028">
    <property type="entry name" value="ZINC_FINGER_C2H2_1"/>
    <property type="match status" value="5"/>
</dbReference>
<evidence type="ECO:0000256" key="5">
    <source>
        <dbReference type="ARBA" id="ARBA00022771"/>
    </source>
</evidence>
<dbReference type="GO" id="GO:0003690">
    <property type="term" value="F:double-stranded DNA binding"/>
    <property type="evidence" value="ECO:0007669"/>
    <property type="project" value="UniProtKB-ARBA"/>
</dbReference>
<evidence type="ECO:0000259" key="12">
    <source>
        <dbReference type="PROSITE" id="PS50157"/>
    </source>
</evidence>
<dbReference type="InterPro" id="IPR036236">
    <property type="entry name" value="Znf_C2H2_sf"/>
</dbReference>
<dbReference type="FunFam" id="3.30.160.60:FF:001370">
    <property type="entry name" value="Zinc finger protein"/>
    <property type="match status" value="1"/>
</dbReference>
<dbReference type="EMBL" id="JAIWYP010000013">
    <property type="protein sequence ID" value="KAH3716079.1"/>
    <property type="molecule type" value="Genomic_DNA"/>
</dbReference>
<reference evidence="13" key="2">
    <citation type="submission" date="2020-11" db="EMBL/GenBank/DDBJ databases">
        <authorList>
            <person name="McCartney M.A."/>
            <person name="Auch B."/>
            <person name="Kono T."/>
            <person name="Mallez S."/>
            <person name="Becker A."/>
            <person name="Gohl D.M."/>
            <person name="Silverstein K.A.T."/>
            <person name="Koren S."/>
            <person name="Bechman K.B."/>
            <person name="Herman A."/>
            <person name="Abrahante J.E."/>
            <person name="Garbe J."/>
        </authorList>
    </citation>
    <scope>NUCLEOTIDE SEQUENCE</scope>
    <source>
        <strain evidence="13">Duluth1</strain>
        <tissue evidence="13">Whole animal</tissue>
    </source>
</reference>
<dbReference type="PANTHER" id="PTHR16515:SF49">
    <property type="entry name" value="GASTRULA ZINC FINGER PROTEIN XLCGF49.1-LIKE-RELATED"/>
    <property type="match status" value="1"/>
</dbReference>
<comment type="subcellular location">
    <subcellularLocation>
        <location evidence="1">Nucleus</location>
    </subcellularLocation>
</comment>
<dbReference type="PROSITE" id="PS50157">
    <property type="entry name" value="ZINC_FINGER_C2H2_2"/>
    <property type="match status" value="8"/>
</dbReference>
<evidence type="ECO:0000256" key="3">
    <source>
        <dbReference type="ARBA" id="ARBA00022723"/>
    </source>
</evidence>
<feature type="domain" description="C2H2-type" evidence="12">
    <location>
        <begin position="303"/>
        <end position="331"/>
    </location>
</feature>
<name>A0A9D4C2Q5_DREPO</name>
<keyword evidence="4" id="KW-0677">Repeat</keyword>
<keyword evidence="14" id="KW-1185">Reference proteome</keyword>
<evidence type="ECO:0000313" key="14">
    <source>
        <dbReference type="Proteomes" id="UP000828390"/>
    </source>
</evidence>
<keyword evidence="9" id="KW-0804">Transcription</keyword>
<dbReference type="GO" id="GO:0010468">
    <property type="term" value="P:regulation of gene expression"/>
    <property type="evidence" value="ECO:0007669"/>
    <property type="project" value="TreeGrafter"/>
</dbReference>
<keyword evidence="6" id="KW-0862">Zinc</keyword>
<evidence type="ECO:0000256" key="11">
    <source>
        <dbReference type="PROSITE-ProRule" id="PRU00042"/>
    </source>
</evidence>
<proteinExistence type="inferred from homology"/>
<evidence type="ECO:0000256" key="1">
    <source>
        <dbReference type="ARBA" id="ARBA00004123"/>
    </source>
</evidence>
<dbReference type="Gene3D" id="3.30.160.60">
    <property type="entry name" value="Classic Zinc Finger"/>
    <property type="match status" value="7"/>
</dbReference>
<protein>
    <recommendedName>
        <fullName evidence="12">C2H2-type domain-containing protein</fullName>
    </recommendedName>
</protein>
<comment type="similarity">
    <text evidence="2">Belongs to the krueppel C2H2-type zinc-finger protein family.</text>
</comment>
<feature type="domain" description="C2H2-type" evidence="12">
    <location>
        <begin position="419"/>
        <end position="443"/>
    </location>
</feature>
<dbReference type="GO" id="GO:0008270">
    <property type="term" value="F:zinc ion binding"/>
    <property type="evidence" value="ECO:0007669"/>
    <property type="project" value="UniProtKB-KW"/>
</dbReference>
<dbReference type="InterPro" id="IPR050331">
    <property type="entry name" value="Zinc_finger"/>
</dbReference>
<evidence type="ECO:0000256" key="9">
    <source>
        <dbReference type="ARBA" id="ARBA00023163"/>
    </source>
</evidence>
<organism evidence="13 14">
    <name type="scientific">Dreissena polymorpha</name>
    <name type="common">Zebra mussel</name>
    <name type="synonym">Mytilus polymorpha</name>
    <dbReference type="NCBI Taxonomy" id="45954"/>
    <lineage>
        <taxon>Eukaryota</taxon>
        <taxon>Metazoa</taxon>
        <taxon>Spiralia</taxon>
        <taxon>Lophotrochozoa</taxon>
        <taxon>Mollusca</taxon>
        <taxon>Bivalvia</taxon>
        <taxon>Autobranchia</taxon>
        <taxon>Heteroconchia</taxon>
        <taxon>Euheterodonta</taxon>
        <taxon>Imparidentia</taxon>
        <taxon>Neoheterodontei</taxon>
        <taxon>Myida</taxon>
        <taxon>Dreissenoidea</taxon>
        <taxon>Dreissenidae</taxon>
        <taxon>Dreissena</taxon>
    </lineage>
</organism>
<comment type="caution">
    <text evidence="13">The sequence shown here is derived from an EMBL/GenBank/DDBJ whole genome shotgun (WGS) entry which is preliminary data.</text>
</comment>
<evidence type="ECO:0000256" key="10">
    <source>
        <dbReference type="ARBA" id="ARBA00023242"/>
    </source>
</evidence>
<reference evidence="13" key="1">
    <citation type="journal article" date="2019" name="bioRxiv">
        <title>The Genome of the Zebra Mussel, Dreissena polymorpha: A Resource for Invasive Species Research.</title>
        <authorList>
            <person name="McCartney M.A."/>
            <person name="Auch B."/>
            <person name="Kono T."/>
            <person name="Mallez S."/>
            <person name="Zhang Y."/>
            <person name="Obille A."/>
            <person name="Becker A."/>
            <person name="Abrahante J.E."/>
            <person name="Garbe J."/>
            <person name="Badalamenti J.P."/>
            <person name="Herman A."/>
            <person name="Mangelson H."/>
            <person name="Liachko I."/>
            <person name="Sullivan S."/>
            <person name="Sone E.D."/>
            <person name="Koren S."/>
            <person name="Silverstein K.A.T."/>
            <person name="Beckman K.B."/>
            <person name="Gohl D.M."/>
        </authorList>
    </citation>
    <scope>NUCLEOTIDE SEQUENCE</scope>
    <source>
        <strain evidence="13">Duluth1</strain>
        <tissue evidence="13">Whole animal</tissue>
    </source>
</reference>
<dbReference type="PANTHER" id="PTHR16515">
    <property type="entry name" value="PR DOMAIN ZINC FINGER PROTEIN"/>
    <property type="match status" value="1"/>
</dbReference>
<dbReference type="Proteomes" id="UP000828390">
    <property type="component" value="Unassembled WGS sequence"/>
</dbReference>
<keyword evidence="3" id="KW-0479">Metal-binding</keyword>